<evidence type="ECO:0000313" key="1">
    <source>
        <dbReference type="EMBL" id="KAH3681510.1"/>
    </source>
</evidence>
<comment type="caution">
    <text evidence="1">The sequence shown here is derived from an EMBL/GenBank/DDBJ whole genome shotgun (WGS) entry which is preliminary data.</text>
</comment>
<organism evidence="1 2">
    <name type="scientific">Wickerhamomyces pijperi</name>
    <name type="common">Yeast</name>
    <name type="synonym">Pichia pijperi</name>
    <dbReference type="NCBI Taxonomy" id="599730"/>
    <lineage>
        <taxon>Eukaryota</taxon>
        <taxon>Fungi</taxon>
        <taxon>Dikarya</taxon>
        <taxon>Ascomycota</taxon>
        <taxon>Saccharomycotina</taxon>
        <taxon>Saccharomycetes</taxon>
        <taxon>Phaffomycetales</taxon>
        <taxon>Wickerhamomycetaceae</taxon>
        <taxon>Wickerhamomyces</taxon>
    </lineage>
</organism>
<reference evidence="1" key="2">
    <citation type="submission" date="2021-01" db="EMBL/GenBank/DDBJ databases">
        <authorList>
            <person name="Schikora-Tamarit M.A."/>
        </authorList>
    </citation>
    <scope>NUCLEOTIDE SEQUENCE</scope>
    <source>
        <strain evidence="1">CBS2887</strain>
    </source>
</reference>
<gene>
    <name evidence="1" type="ORF">WICPIJ_007533</name>
</gene>
<sequence>MKPNKAVKPATWTVLPAPEDLVAAAEEEAVAEAVAEPEAEPEALAVVVASGIEPVEMVVVVAVKKPAEDWEAYFSAHKEEMAGKTGLPALFFKLTFGAGNSWEASFK</sequence>
<evidence type="ECO:0000313" key="2">
    <source>
        <dbReference type="Proteomes" id="UP000774326"/>
    </source>
</evidence>
<reference evidence="1" key="1">
    <citation type="journal article" date="2021" name="Open Biol.">
        <title>Shared evolutionary footprints suggest mitochondrial oxidative damage underlies multiple complex I losses in fungi.</title>
        <authorList>
            <person name="Schikora-Tamarit M.A."/>
            <person name="Marcet-Houben M."/>
            <person name="Nosek J."/>
            <person name="Gabaldon T."/>
        </authorList>
    </citation>
    <scope>NUCLEOTIDE SEQUENCE</scope>
    <source>
        <strain evidence="1">CBS2887</strain>
    </source>
</reference>
<proteinExistence type="predicted"/>
<protein>
    <submittedName>
        <fullName evidence="1">Uncharacterized protein</fullName>
    </submittedName>
</protein>
<accession>A0A9P8Q1K8</accession>
<dbReference type="AlphaFoldDB" id="A0A9P8Q1K8"/>
<keyword evidence="2" id="KW-1185">Reference proteome</keyword>
<dbReference type="EMBL" id="JAEUBG010004405">
    <property type="protein sequence ID" value="KAH3681510.1"/>
    <property type="molecule type" value="Genomic_DNA"/>
</dbReference>
<dbReference type="Proteomes" id="UP000774326">
    <property type="component" value="Unassembled WGS sequence"/>
</dbReference>
<name>A0A9P8Q1K8_WICPI</name>